<reference evidence="2 3" key="1">
    <citation type="journal article" date="2018" name="Nat. Ecol. Evol.">
        <title>Pezizomycetes genomes reveal the molecular basis of ectomycorrhizal truffle lifestyle.</title>
        <authorList>
            <person name="Murat C."/>
            <person name="Payen T."/>
            <person name="Noel B."/>
            <person name="Kuo A."/>
            <person name="Morin E."/>
            <person name="Chen J."/>
            <person name="Kohler A."/>
            <person name="Krizsan K."/>
            <person name="Balestrini R."/>
            <person name="Da Silva C."/>
            <person name="Montanini B."/>
            <person name="Hainaut M."/>
            <person name="Levati E."/>
            <person name="Barry K.W."/>
            <person name="Belfiori B."/>
            <person name="Cichocki N."/>
            <person name="Clum A."/>
            <person name="Dockter R.B."/>
            <person name="Fauchery L."/>
            <person name="Guy J."/>
            <person name="Iotti M."/>
            <person name="Le Tacon F."/>
            <person name="Lindquist E.A."/>
            <person name="Lipzen A."/>
            <person name="Malagnac F."/>
            <person name="Mello A."/>
            <person name="Molinier V."/>
            <person name="Miyauchi S."/>
            <person name="Poulain J."/>
            <person name="Riccioni C."/>
            <person name="Rubini A."/>
            <person name="Sitrit Y."/>
            <person name="Splivallo R."/>
            <person name="Traeger S."/>
            <person name="Wang M."/>
            <person name="Zifcakova L."/>
            <person name="Wipf D."/>
            <person name="Zambonelli A."/>
            <person name="Paolocci F."/>
            <person name="Nowrousian M."/>
            <person name="Ottonello S."/>
            <person name="Baldrian P."/>
            <person name="Spatafora J.W."/>
            <person name="Henrissat B."/>
            <person name="Nagy L.G."/>
            <person name="Aury J.M."/>
            <person name="Wincker P."/>
            <person name="Grigoriev I.V."/>
            <person name="Bonfante P."/>
            <person name="Martin F.M."/>
        </authorList>
    </citation>
    <scope>NUCLEOTIDE SEQUENCE [LARGE SCALE GENOMIC DNA]</scope>
    <source>
        <strain evidence="2 3">RN42</strain>
    </source>
</reference>
<keyword evidence="1" id="KW-0812">Transmembrane</keyword>
<dbReference type="Proteomes" id="UP000275078">
    <property type="component" value="Unassembled WGS sequence"/>
</dbReference>
<evidence type="ECO:0000313" key="2">
    <source>
        <dbReference type="EMBL" id="RPA84276.1"/>
    </source>
</evidence>
<accession>A0A3N4IF92</accession>
<evidence type="ECO:0000313" key="3">
    <source>
        <dbReference type="Proteomes" id="UP000275078"/>
    </source>
</evidence>
<proteinExistence type="predicted"/>
<sequence length="104" mass="11970">MSNSDLSCLIISSQYEVAYGLIWVQHCSLGILGNGKLEYRRWCFRFLCGFPLSWAFVCFHLSLVHLRFLLGCAGLDGTFSFHPLCLHFVSYLFTSAYFIYSFCL</sequence>
<dbReference type="AlphaFoldDB" id="A0A3N4IF92"/>
<organism evidence="2 3">
    <name type="scientific">Ascobolus immersus RN42</name>
    <dbReference type="NCBI Taxonomy" id="1160509"/>
    <lineage>
        <taxon>Eukaryota</taxon>
        <taxon>Fungi</taxon>
        <taxon>Dikarya</taxon>
        <taxon>Ascomycota</taxon>
        <taxon>Pezizomycotina</taxon>
        <taxon>Pezizomycetes</taxon>
        <taxon>Pezizales</taxon>
        <taxon>Ascobolaceae</taxon>
        <taxon>Ascobolus</taxon>
    </lineage>
</organism>
<dbReference type="EMBL" id="ML119660">
    <property type="protein sequence ID" value="RPA84276.1"/>
    <property type="molecule type" value="Genomic_DNA"/>
</dbReference>
<protein>
    <submittedName>
        <fullName evidence="2">Uncharacterized protein</fullName>
    </submittedName>
</protein>
<keyword evidence="1" id="KW-0472">Membrane</keyword>
<keyword evidence="3" id="KW-1185">Reference proteome</keyword>
<evidence type="ECO:0000256" key="1">
    <source>
        <dbReference type="SAM" id="Phobius"/>
    </source>
</evidence>
<feature type="transmembrane region" description="Helical" evidence="1">
    <location>
        <begin position="80"/>
        <end position="100"/>
    </location>
</feature>
<keyword evidence="1" id="KW-1133">Transmembrane helix</keyword>
<name>A0A3N4IF92_ASCIM</name>
<gene>
    <name evidence="2" type="ORF">BJ508DRAFT_43729</name>
</gene>
<feature type="transmembrane region" description="Helical" evidence="1">
    <location>
        <begin position="46"/>
        <end position="68"/>
    </location>
</feature>